<dbReference type="Pfam" id="PF01458">
    <property type="entry name" value="SUFBD_core"/>
    <property type="match status" value="1"/>
</dbReference>
<protein>
    <submittedName>
        <fullName evidence="3">SufD family Fe-S cluster assembly protein</fullName>
    </submittedName>
</protein>
<organism evidence="3">
    <name type="scientific">Staphylothermus marinus</name>
    <dbReference type="NCBI Taxonomy" id="2280"/>
    <lineage>
        <taxon>Archaea</taxon>
        <taxon>Thermoproteota</taxon>
        <taxon>Thermoprotei</taxon>
        <taxon>Desulfurococcales</taxon>
        <taxon>Desulfurococcaceae</taxon>
        <taxon>Staphylothermus</taxon>
    </lineage>
</organism>
<gene>
    <name evidence="4" type="ORF">ENT92_02930</name>
    <name evidence="3" type="ORF">ENU14_02365</name>
</gene>
<dbReference type="EMBL" id="DTAN01000114">
    <property type="protein sequence ID" value="HGU65152.1"/>
    <property type="molecule type" value="Genomic_DNA"/>
</dbReference>
<evidence type="ECO:0000313" key="3">
    <source>
        <dbReference type="EMBL" id="HGM58415.1"/>
    </source>
</evidence>
<dbReference type="InterPro" id="IPR000825">
    <property type="entry name" value="SUF_FeS_clus_asmbl_SufBD_core"/>
</dbReference>
<comment type="similarity">
    <text evidence="1">Belongs to the iron-sulfur cluster assembly SufBD family.</text>
</comment>
<dbReference type="InterPro" id="IPR055346">
    <property type="entry name" value="Fe-S_cluster_assembly_SufBD"/>
</dbReference>
<dbReference type="AlphaFoldDB" id="A0A7C4D6T7"/>
<accession>A0A7C4D6T7</accession>
<dbReference type="EMBL" id="DTBJ01000016">
    <property type="protein sequence ID" value="HGM58415.1"/>
    <property type="molecule type" value="Genomic_DNA"/>
</dbReference>
<name>A0A7C4D6T7_STAMA</name>
<dbReference type="SUPFAM" id="SSF101960">
    <property type="entry name" value="Stabilizer of iron transporter SufD"/>
    <property type="match status" value="1"/>
</dbReference>
<reference evidence="3" key="1">
    <citation type="journal article" date="2020" name="mSystems">
        <title>Genome- and Community-Level Interaction Insights into Carbon Utilization and Element Cycling Functions of Hydrothermarchaeota in Hydrothermal Sediment.</title>
        <authorList>
            <person name="Zhou Z."/>
            <person name="Liu Y."/>
            <person name="Xu W."/>
            <person name="Pan J."/>
            <person name="Luo Z.H."/>
            <person name="Li M."/>
        </authorList>
    </citation>
    <scope>NUCLEOTIDE SEQUENCE [LARGE SCALE GENOMIC DNA]</scope>
    <source>
        <strain evidence="4">SpSt-622</strain>
        <strain evidence="3">SpSt-642</strain>
    </source>
</reference>
<dbReference type="PANTHER" id="PTHR30508">
    <property type="entry name" value="FES CLUSTER ASSEMBLY PROTEIN SUF"/>
    <property type="match status" value="1"/>
</dbReference>
<evidence type="ECO:0000259" key="2">
    <source>
        <dbReference type="Pfam" id="PF01458"/>
    </source>
</evidence>
<comment type="caution">
    <text evidence="3">The sequence shown here is derived from an EMBL/GenBank/DDBJ whole genome shotgun (WGS) entry which is preliminary data.</text>
</comment>
<sequence length="405" mass="45189">MNSIKNSVLKALDKPAEYGPDIDLSEYDIDKPVVDDLTVDKLSQDVLKATDRISFNVDNISYIQVNEQALYRIMEKQLSKYGVKIMPLNKALEEYSFARELAWRIIEPDRDKYTAYTYLYGGELGFFIYVPPDTKVPIPVYNCLIITSDKKIQLVHNIIYVDKGSELHVVTGCAVPHGVSKGLHIGISEFYVGENARLTYAMIHAWASGLHVRPRTSVYVEKNSEFVNYYAVYSPVASVQSYPKIVLKENSRVYSATIVSGTGDGVYDHGVKTILSEKNSSSEIVSRVIARDSSKIYARADIEAYSRDTRGHIECLGLLMSSSAFISSIPIISSREPGALLTHEAAIGYIADREVEYLMSKGFDESEAKSLIVRGFMNIDVPGLPISVKREIDRILDIVVKQAVG</sequence>
<dbReference type="GO" id="GO:0016226">
    <property type="term" value="P:iron-sulfur cluster assembly"/>
    <property type="evidence" value="ECO:0007669"/>
    <property type="project" value="InterPro"/>
</dbReference>
<feature type="domain" description="SUF system FeS cluster assembly SufBD core" evidence="2">
    <location>
        <begin position="146"/>
        <end position="376"/>
    </location>
</feature>
<evidence type="ECO:0000256" key="1">
    <source>
        <dbReference type="ARBA" id="ARBA00043967"/>
    </source>
</evidence>
<dbReference type="PANTHER" id="PTHR30508:SF1">
    <property type="entry name" value="UPF0051 PROTEIN ABCI8, CHLOROPLASTIC-RELATED"/>
    <property type="match status" value="1"/>
</dbReference>
<evidence type="ECO:0000313" key="4">
    <source>
        <dbReference type="EMBL" id="HGU65152.1"/>
    </source>
</evidence>
<dbReference type="InterPro" id="IPR037284">
    <property type="entry name" value="SUF_FeS_clus_asmbl_SufBD_sf"/>
</dbReference>
<proteinExistence type="inferred from homology"/>